<dbReference type="OrthoDB" id="3254160at2759"/>
<evidence type="ECO:0000313" key="3">
    <source>
        <dbReference type="Proteomes" id="UP000054007"/>
    </source>
</evidence>
<keyword evidence="3" id="KW-1185">Reference proteome</keyword>
<dbReference type="Proteomes" id="UP000054007">
    <property type="component" value="Unassembled WGS sequence"/>
</dbReference>
<reference evidence="2 3" key="1">
    <citation type="journal article" date="2015" name="Fungal Genet. Biol.">
        <title>Evolution of novel wood decay mechanisms in Agaricales revealed by the genome sequences of Fistulina hepatica and Cylindrobasidium torrendii.</title>
        <authorList>
            <person name="Floudas D."/>
            <person name="Held B.W."/>
            <person name="Riley R."/>
            <person name="Nagy L.G."/>
            <person name="Koehler G."/>
            <person name="Ransdell A.S."/>
            <person name="Younus H."/>
            <person name="Chow J."/>
            <person name="Chiniquy J."/>
            <person name="Lipzen A."/>
            <person name="Tritt A."/>
            <person name="Sun H."/>
            <person name="Haridas S."/>
            <person name="LaButti K."/>
            <person name="Ohm R.A."/>
            <person name="Kues U."/>
            <person name="Blanchette R.A."/>
            <person name="Grigoriev I.V."/>
            <person name="Minto R.E."/>
            <person name="Hibbett D.S."/>
        </authorList>
    </citation>
    <scope>NUCLEOTIDE SEQUENCE [LARGE SCALE GENOMIC DNA]</scope>
    <source>
        <strain evidence="2 3">FP15055 ss-10</strain>
    </source>
</reference>
<gene>
    <name evidence="2" type="ORF">CYLTODRAFT_488007</name>
</gene>
<feature type="compositionally biased region" description="Low complexity" evidence="1">
    <location>
        <begin position="542"/>
        <end position="562"/>
    </location>
</feature>
<accession>A0A0D7BJD7</accession>
<feature type="compositionally biased region" description="Pro residues" evidence="1">
    <location>
        <begin position="569"/>
        <end position="583"/>
    </location>
</feature>
<dbReference type="AlphaFoldDB" id="A0A0D7BJD7"/>
<proteinExistence type="predicted"/>
<sequence length="707" mass="77407">MAAGNYSAAQIATNLARIGALTFQDFLASPFQPIPSVPDSSYTLMDFSHTSDEVDVGQKDALAKLYAACHQAFPGAVDVLRFEQRAVDDGFECTLTITKPKGSTRTFKATAKVSAMAAKESVCDLAILHGAESFLQGADAAQDHMSHIQDDESVTVVLPPRLQSHTNNPVKKIENACLRKDLIVSWFLYRASKGLTCGAILRVTTSPLSSIVYSCLPEFEDFDLAKLGCAKMAIERGVLELPKSSQKLFPPATEAVTLQAFYESLTRPFPEQHLEQPLVPVEDASSWLNNLVQGSPGSGVRVTAFPFQDEITRSGCLLRVTINNEEARSYVVDARFLRRADAKSAVILLAMSDGLGLWIRGLSEATLALLTDEMRALSKAIMVALDRGCQILNQRPKFEFQKPDDIALYGATLTVPLSSTDVRTFVAPMVYANKNDAKAAACLLVGKNGDETLNIIERRTGKTVRVPTSLTENGQLIDRGEKRKRGDKDIPSGHLSTGPIGKKQRHAGKKPNAAVSQYKRSAPPPLNPPIHLRPTGFNHPIPSLHLSGSHASSASPASGPSSQARTHYPPGPTPQYPFSEPPPLGSYAASSSYNPMVAYDHGYSPSHRASDSPYGYAALQSYPGIYRRPEPTHPRYYDSHDYPAEPACYPPEVYPARYPPFDPLPPRYPPAEYEYGYSAQFRDAGPSHPRAAAMRDERYSWYGYDRR</sequence>
<feature type="compositionally biased region" description="Basic and acidic residues" evidence="1">
    <location>
        <begin position="478"/>
        <end position="491"/>
    </location>
</feature>
<dbReference type="STRING" id="1314674.A0A0D7BJD7"/>
<evidence type="ECO:0000313" key="2">
    <source>
        <dbReference type="EMBL" id="KIY70597.1"/>
    </source>
</evidence>
<dbReference type="EMBL" id="KN880466">
    <property type="protein sequence ID" value="KIY70597.1"/>
    <property type="molecule type" value="Genomic_DNA"/>
</dbReference>
<protein>
    <submittedName>
        <fullName evidence="2">Uncharacterized protein</fullName>
    </submittedName>
</protein>
<name>A0A0D7BJD7_9AGAR</name>
<evidence type="ECO:0000256" key="1">
    <source>
        <dbReference type="SAM" id="MobiDB-lite"/>
    </source>
</evidence>
<feature type="region of interest" description="Disordered" evidence="1">
    <location>
        <begin position="466"/>
        <end position="583"/>
    </location>
</feature>
<organism evidence="2 3">
    <name type="scientific">Cylindrobasidium torrendii FP15055 ss-10</name>
    <dbReference type="NCBI Taxonomy" id="1314674"/>
    <lineage>
        <taxon>Eukaryota</taxon>
        <taxon>Fungi</taxon>
        <taxon>Dikarya</taxon>
        <taxon>Basidiomycota</taxon>
        <taxon>Agaricomycotina</taxon>
        <taxon>Agaricomycetes</taxon>
        <taxon>Agaricomycetidae</taxon>
        <taxon>Agaricales</taxon>
        <taxon>Marasmiineae</taxon>
        <taxon>Physalacriaceae</taxon>
        <taxon>Cylindrobasidium</taxon>
    </lineage>
</organism>